<gene>
    <name evidence="2" type="ORF">FSP39_013427</name>
</gene>
<feature type="region of interest" description="Disordered" evidence="1">
    <location>
        <begin position="1"/>
        <end position="20"/>
    </location>
</feature>
<comment type="caution">
    <text evidence="2">The sequence shown here is derived from an EMBL/GenBank/DDBJ whole genome shotgun (WGS) entry which is preliminary data.</text>
</comment>
<accession>A0AA89BZT4</accession>
<name>A0AA89BZT4_PINIB</name>
<evidence type="ECO:0000256" key="1">
    <source>
        <dbReference type="SAM" id="MobiDB-lite"/>
    </source>
</evidence>
<protein>
    <submittedName>
        <fullName evidence="2">Uncharacterized protein</fullName>
    </submittedName>
</protein>
<keyword evidence="3" id="KW-1185">Reference proteome</keyword>
<organism evidence="2 3">
    <name type="scientific">Pinctada imbricata</name>
    <name type="common">Atlantic pearl-oyster</name>
    <name type="synonym">Pinctada martensii</name>
    <dbReference type="NCBI Taxonomy" id="66713"/>
    <lineage>
        <taxon>Eukaryota</taxon>
        <taxon>Metazoa</taxon>
        <taxon>Spiralia</taxon>
        <taxon>Lophotrochozoa</taxon>
        <taxon>Mollusca</taxon>
        <taxon>Bivalvia</taxon>
        <taxon>Autobranchia</taxon>
        <taxon>Pteriomorphia</taxon>
        <taxon>Pterioida</taxon>
        <taxon>Pterioidea</taxon>
        <taxon>Pteriidae</taxon>
        <taxon>Pinctada</taxon>
    </lineage>
</organism>
<sequence>MSNFSESKQENVAATIASSSLPRPQGKFIVKCVRRPLGSNPADFNRDLPHSSSAIDYLQDENSPTQNSAIPNPHADAISPRVQMTSGVHRWNSNMHTSAPHLNRFAEPERIPLAMNDCSPYATAKIPGCCTPKRDDRLDDHVYETIPGDELLYAEFLRMRELGLLPKRLNRIPDHPVHFIPFDPPALPARNNESSPNEKPSSARSRSRRPPVPPASQTRCVRKPMTDRVRQPMMRSVSWEGKNAFDPDMSVQSVPDKYMTNPGNRTEDHSKLWSPGDEFNYVEGVRQPPPKRRENFYLLLQNKQKRAEISQSLELETKLKDLGLVFDERFKGKHSVDADGYTTVDDDLLPMEHPRDRGQVFLKSTFV</sequence>
<evidence type="ECO:0000313" key="2">
    <source>
        <dbReference type="EMBL" id="KAK3102720.1"/>
    </source>
</evidence>
<feature type="region of interest" description="Disordered" evidence="1">
    <location>
        <begin position="183"/>
        <end position="230"/>
    </location>
</feature>
<feature type="compositionally biased region" description="Low complexity" evidence="1">
    <location>
        <begin position="191"/>
        <end position="204"/>
    </location>
</feature>
<dbReference type="Proteomes" id="UP001186944">
    <property type="component" value="Unassembled WGS sequence"/>
</dbReference>
<reference evidence="2" key="1">
    <citation type="submission" date="2019-08" db="EMBL/GenBank/DDBJ databases">
        <title>The improved chromosome-level genome for the pearl oyster Pinctada fucata martensii using PacBio sequencing and Hi-C.</title>
        <authorList>
            <person name="Zheng Z."/>
        </authorList>
    </citation>
    <scope>NUCLEOTIDE SEQUENCE</scope>
    <source>
        <strain evidence="2">ZZ-2019</strain>
        <tissue evidence="2">Adductor muscle</tissue>
    </source>
</reference>
<evidence type="ECO:0000313" key="3">
    <source>
        <dbReference type="Proteomes" id="UP001186944"/>
    </source>
</evidence>
<dbReference type="AlphaFoldDB" id="A0AA89BZT4"/>
<dbReference type="EMBL" id="VSWD01000005">
    <property type="protein sequence ID" value="KAK3102720.1"/>
    <property type="molecule type" value="Genomic_DNA"/>
</dbReference>
<proteinExistence type="predicted"/>